<dbReference type="Proteomes" id="UP001281761">
    <property type="component" value="Unassembled WGS sequence"/>
</dbReference>
<evidence type="ECO:0000313" key="2">
    <source>
        <dbReference type="Proteomes" id="UP001281761"/>
    </source>
</evidence>
<reference evidence="1 2" key="1">
    <citation type="journal article" date="2022" name="bioRxiv">
        <title>Genomics of Preaxostyla Flagellates Illuminates Evolutionary Transitions and the Path Towards Mitochondrial Loss.</title>
        <authorList>
            <person name="Novak L.V.F."/>
            <person name="Treitli S.C."/>
            <person name="Pyrih J."/>
            <person name="Halakuc P."/>
            <person name="Pipaliya S.V."/>
            <person name="Vacek V."/>
            <person name="Brzon O."/>
            <person name="Soukal P."/>
            <person name="Eme L."/>
            <person name="Dacks J.B."/>
            <person name="Karnkowska A."/>
            <person name="Elias M."/>
            <person name="Hampl V."/>
        </authorList>
    </citation>
    <scope>NUCLEOTIDE SEQUENCE [LARGE SCALE GENOMIC DNA]</scope>
    <source>
        <strain evidence="1">NAU3</strain>
        <tissue evidence="1">Gut</tissue>
    </source>
</reference>
<proteinExistence type="predicted"/>
<dbReference type="EMBL" id="JARBJD010000014">
    <property type="protein sequence ID" value="KAK2961706.1"/>
    <property type="molecule type" value="Genomic_DNA"/>
</dbReference>
<evidence type="ECO:0000313" key="1">
    <source>
        <dbReference type="EMBL" id="KAK2961706.1"/>
    </source>
</evidence>
<gene>
    <name evidence="1" type="ORF">BLNAU_3143</name>
</gene>
<protein>
    <submittedName>
        <fullName evidence="1">Uncharacterized protein</fullName>
    </submittedName>
</protein>
<name>A0ABQ9YD65_9EUKA</name>
<comment type="caution">
    <text evidence="1">The sequence shown here is derived from an EMBL/GenBank/DDBJ whole genome shotgun (WGS) entry which is preliminary data.</text>
</comment>
<sequence>MGLLRCLNITLVRSNPTTLKGTAPLYPSTAEGRLEYATKYEVTKVMWVSENEQIEEEVNLSDAITFTTPIEPPRIEKVTNRMLNVARTELVVSLEGRKLRANLGFLSLSAESGSWTSIGEIEADDDTHCSVRFLTADEEDPTHVKFGKEYTLNAVSADETNFVVNDGIIIRVPFPPKITDLKFSFSNNLNTGCFMILTGIDLILGNSLNVSLNDSRSVIATVTSEAEARSSELQIGWPTTLQHNTAYTITSIEAMSDADGKTDFDPAISNTTGSLPDDIIVFIDSGSSSESNLFCGDRTRPCTTIEDGWKIVKSVGILSLKISILHNTTQTEQVNILSDHEVVIESGPATSPELFVSPSLSSAELEGEGMVDVCGGRLWIHDVDILLSDFASLVFIRMVRGHLTIKSCSLTSTSPNLSNSADLLCSWNGGAIVLDHTTTTITSSTLSELSFGAINMKGGSLTVETSAFHDNNPHSSSFPSLRQNIRCSGEGTLKIGSLSAGDGMETPSAWISVSDCSVTAKDDISRSPFFVPTLSSSSTSKLNKTENAFVLTINGTTLIPCSLVLEVFEKKKDGTDGLSKPFPLTEDSTSRFNDTSIVVSLPLSSLSSFDDSLEWRGRLGFGNDEITATSFLIQKNAADRRSQAVMENMKWWLPLVISRHLSSPIKIGKTGIN</sequence>
<accession>A0ABQ9YD65</accession>
<organism evidence="1 2">
    <name type="scientific">Blattamonas nauphoetae</name>
    <dbReference type="NCBI Taxonomy" id="2049346"/>
    <lineage>
        <taxon>Eukaryota</taxon>
        <taxon>Metamonada</taxon>
        <taxon>Preaxostyla</taxon>
        <taxon>Oxymonadida</taxon>
        <taxon>Blattamonas</taxon>
    </lineage>
</organism>
<keyword evidence="2" id="KW-1185">Reference proteome</keyword>